<dbReference type="GeneID" id="26261622"/>
<organism evidence="1 2">
    <name type="scientific">Ordospora colligata OC4</name>
    <dbReference type="NCBI Taxonomy" id="1354746"/>
    <lineage>
        <taxon>Eukaryota</taxon>
        <taxon>Fungi</taxon>
        <taxon>Fungi incertae sedis</taxon>
        <taxon>Microsporidia</taxon>
        <taxon>Ordosporidae</taxon>
        <taxon>Ordospora</taxon>
    </lineage>
</organism>
<dbReference type="EMBL" id="JOKQ01000004">
    <property type="protein sequence ID" value="KHN69986.1"/>
    <property type="molecule type" value="Genomic_DNA"/>
</dbReference>
<dbReference type="InParanoid" id="A0A0B2UFX1"/>
<name>A0A0B2UFX1_9MICR</name>
<reference evidence="1 2" key="1">
    <citation type="journal article" date="2014" name="MBio">
        <title>The Ordospora colligata genome; evolution of extreme reduction in microsporidia and host-to-parasite horizontal gene transfer.</title>
        <authorList>
            <person name="Pombert J.-F."/>
            <person name="Haag K.L."/>
            <person name="Beidas S."/>
            <person name="Ebert D."/>
            <person name="Keeling P.J."/>
        </authorList>
    </citation>
    <scope>NUCLEOTIDE SEQUENCE [LARGE SCALE GENOMIC DNA]</scope>
    <source>
        <strain evidence="1 2">OC4</strain>
    </source>
</reference>
<gene>
    <name evidence="1" type="ORF">M896_041840</name>
</gene>
<accession>A0A0B2UFX1</accession>
<dbReference type="AlphaFoldDB" id="A0A0B2UFX1"/>
<proteinExistence type="predicted"/>
<comment type="caution">
    <text evidence="1">The sequence shown here is derived from an EMBL/GenBank/DDBJ whole genome shotgun (WGS) entry which is preliminary data.</text>
</comment>
<dbReference type="RefSeq" id="XP_014564028.1">
    <property type="nucleotide sequence ID" value="XM_014708542.1"/>
</dbReference>
<dbReference type="HOGENOM" id="CLU_821425_0_0_1"/>
<protein>
    <submittedName>
        <fullName evidence="1">Uncharacterized protein</fullName>
    </submittedName>
</protein>
<evidence type="ECO:0000313" key="2">
    <source>
        <dbReference type="Proteomes" id="UP000031056"/>
    </source>
</evidence>
<sequence length="347" mass="39481">MNLSRVLVQRLIGSQSAIFRAIYMEKRMSKAQLKDVCISSVVAVVMNEEVPVDIGGLVIAGLSKILSRKLKYLSEECGGMVHVMCEGSAEKVKKIGQGVVKEITLGMEGLYIDDDMIDPEEFIVLEEPEEDMGISIDDMSFGANMSGISLAEQIRDDYDDGSMGRSATEVTQIPIEEYREKRRRIVDDGETEYDAQMFRENLRDTRDIVCMKRIDFMDVMRSRLFVAPEILCRIRDESMMRRESVEGVRDEMLMDSYMDISFRNEIETDNEHNEVDSENDSENEENGTKMYFEIGELGKSFSFNSAVGNKSRYERSKSFFCLLSLLGQGKVIANQTVPYDVIKCELC</sequence>
<evidence type="ECO:0000313" key="1">
    <source>
        <dbReference type="EMBL" id="KHN69986.1"/>
    </source>
</evidence>
<keyword evidence="2" id="KW-1185">Reference proteome</keyword>
<dbReference type="OrthoDB" id="2194777at2759"/>
<dbReference type="VEuPathDB" id="MicrosporidiaDB:M896_041840"/>
<dbReference type="STRING" id="1354746.A0A0B2UFX1"/>
<dbReference type="Proteomes" id="UP000031056">
    <property type="component" value="Unassembled WGS sequence"/>
</dbReference>